<keyword evidence="5" id="KW-1185">Reference proteome</keyword>
<dbReference type="Pfam" id="PF01841">
    <property type="entry name" value="Transglut_core"/>
    <property type="match status" value="1"/>
</dbReference>
<evidence type="ECO:0000313" key="5">
    <source>
        <dbReference type="Proteomes" id="UP000256585"/>
    </source>
</evidence>
<sequence>MKKNKKIIVTNLILGASTILPISYLLVSCNDTKQQKNDDKSENNKNDENKNQGENNKKDENLNNPNFEYNKIDDQNIHLKNDSRETLYLKGNKNAIRYINLLKPDDFLVWKDKLTEYSDEDKKTITNFVENLDGIKEAKSTKAKAKIIYDWVVTNIKYATNTQPFLKPIDVFINKVAICHGYSNLYKAMLNSIGIPSAIVIGFTKKGAHAWNLVYDGNEWFFSDSTWGVVDINNFDKSVEQFSKDHYSTQLLNARFNEENYEFDFHYGLSIKNIDKPNKKVIIPTNFKGFNISSFDYEFILNNNSIEELVVSNNIWMIIGTANVVNAQGDEFQVRNAESSINFKSFLIDKNNDFYESKNGVLYTKGLKEILCYPKNKQDSKFILPKETIWFDEKETFINNYLKEISVDKENAKFYSKNNSIFSKKDNTLLFKIK</sequence>
<name>A0A3Q9V9G1_9BACT</name>
<dbReference type="SUPFAM" id="SSF54001">
    <property type="entry name" value="Cysteine proteinases"/>
    <property type="match status" value="1"/>
</dbReference>
<gene>
    <name evidence="4" type="ORF">DMC14_002605</name>
</gene>
<keyword evidence="2" id="KW-0472">Membrane</keyword>
<dbReference type="KEGG" id="mphc:DMC14_002605"/>
<dbReference type="InterPro" id="IPR002931">
    <property type="entry name" value="Transglutaminase-like"/>
</dbReference>
<dbReference type="Gene3D" id="3.80.10.10">
    <property type="entry name" value="Ribonuclease Inhibitor"/>
    <property type="match status" value="1"/>
</dbReference>
<reference evidence="4" key="1">
    <citation type="submission" date="2019-03" db="EMBL/GenBank/DDBJ databases">
        <title>Draft Sequence and Annotation of the Mycoplasma phocicerebrale Strain 1049T Genome.</title>
        <authorList>
            <person name="Frasca S.Jr."/>
            <person name="Kutish G.F."/>
            <person name="Castellanos Gell J."/>
            <person name="Michaels D.L."/>
            <person name="Brown D.R."/>
        </authorList>
    </citation>
    <scope>NUCLEOTIDE SEQUENCE</scope>
    <source>
        <strain evidence="4">1049</strain>
    </source>
</reference>
<proteinExistence type="predicted"/>
<evidence type="ECO:0000256" key="2">
    <source>
        <dbReference type="SAM" id="Phobius"/>
    </source>
</evidence>
<evidence type="ECO:0000259" key="3">
    <source>
        <dbReference type="SMART" id="SM00460"/>
    </source>
</evidence>
<dbReference type="PANTHER" id="PTHR46333">
    <property type="entry name" value="CYTOKINESIS PROTEIN 3"/>
    <property type="match status" value="1"/>
</dbReference>
<dbReference type="InterPro" id="IPR052557">
    <property type="entry name" value="CAP/Cytokinesis_protein"/>
</dbReference>
<dbReference type="SMART" id="SM00460">
    <property type="entry name" value="TGc"/>
    <property type="match status" value="1"/>
</dbReference>
<dbReference type="EMBL" id="CP033058">
    <property type="protein sequence ID" value="AZZ65661.1"/>
    <property type="molecule type" value="Genomic_DNA"/>
</dbReference>
<accession>A0A3Q9V9G1</accession>
<feature type="domain" description="Transglutaminase-like" evidence="3">
    <location>
        <begin position="171"/>
        <end position="227"/>
    </location>
</feature>
<dbReference type="Gene3D" id="3.10.620.30">
    <property type="match status" value="1"/>
</dbReference>
<dbReference type="GO" id="GO:0005737">
    <property type="term" value="C:cytoplasm"/>
    <property type="evidence" value="ECO:0007669"/>
    <property type="project" value="TreeGrafter"/>
</dbReference>
<dbReference type="RefSeq" id="WP_116171516.1">
    <property type="nucleotide sequence ID" value="NZ_CP033058.2"/>
</dbReference>
<evidence type="ECO:0000313" key="4">
    <source>
        <dbReference type="EMBL" id="AZZ65661.1"/>
    </source>
</evidence>
<evidence type="ECO:0000256" key="1">
    <source>
        <dbReference type="SAM" id="MobiDB-lite"/>
    </source>
</evidence>
<dbReference type="PANTHER" id="PTHR46333:SF2">
    <property type="entry name" value="CYTOKINESIS PROTEIN 3"/>
    <property type="match status" value="1"/>
</dbReference>
<feature type="compositionally biased region" description="Basic and acidic residues" evidence="1">
    <location>
        <begin position="34"/>
        <end position="61"/>
    </location>
</feature>
<dbReference type="Proteomes" id="UP000256585">
    <property type="component" value="Chromosome"/>
</dbReference>
<organism evidence="4 5">
    <name type="scientific">Metamycoplasma phocicerebrale</name>
    <dbReference type="NCBI Taxonomy" id="142649"/>
    <lineage>
        <taxon>Bacteria</taxon>
        <taxon>Bacillati</taxon>
        <taxon>Mycoplasmatota</taxon>
        <taxon>Mycoplasmoidales</taxon>
        <taxon>Metamycoplasmataceae</taxon>
        <taxon>Metamycoplasma</taxon>
    </lineage>
</organism>
<dbReference type="PROSITE" id="PS51257">
    <property type="entry name" value="PROKAR_LIPOPROTEIN"/>
    <property type="match status" value="1"/>
</dbReference>
<dbReference type="InterPro" id="IPR032675">
    <property type="entry name" value="LRR_dom_sf"/>
</dbReference>
<feature type="region of interest" description="Disordered" evidence="1">
    <location>
        <begin position="34"/>
        <end position="66"/>
    </location>
</feature>
<keyword evidence="2" id="KW-0812">Transmembrane</keyword>
<feature type="transmembrane region" description="Helical" evidence="2">
    <location>
        <begin position="7"/>
        <end position="27"/>
    </location>
</feature>
<dbReference type="AlphaFoldDB" id="A0A3Q9V9G1"/>
<dbReference type="OrthoDB" id="396269at2"/>
<dbReference type="InterPro" id="IPR038765">
    <property type="entry name" value="Papain-like_cys_pep_sf"/>
</dbReference>
<protein>
    <recommendedName>
        <fullName evidence="3">Transglutaminase-like domain-containing protein</fullName>
    </recommendedName>
</protein>
<keyword evidence="2" id="KW-1133">Transmembrane helix</keyword>